<dbReference type="EMBL" id="AP018694">
    <property type="protein sequence ID" value="BBE18581.1"/>
    <property type="molecule type" value="Genomic_DNA"/>
</dbReference>
<dbReference type="Proteomes" id="UP001193389">
    <property type="component" value="Chromosome"/>
</dbReference>
<dbReference type="Pfam" id="PF12799">
    <property type="entry name" value="LRR_4"/>
    <property type="match status" value="1"/>
</dbReference>
<dbReference type="SUPFAM" id="SSF52058">
    <property type="entry name" value="L domain-like"/>
    <property type="match status" value="1"/>
</dbReference>
<dbReference type="KEGG" id="anf:AQPE_2744"/>
<name>A0A5K7SAH3_9BACT</name>
<sequence>MNDIAYNLIIITGNKAELERFEKTAYKNDNEVFCLQCLLPLPVYGPKEKKHSVDKSAFVKLIHGGRQRGTFSILLEKSEHHLKYFFNTIDRIINVKYLSIKYPRLTFSLMALHLRNNLCGIGEYMDGKTSNTIYLKWEKFDFEIPSKVGTYSHIEDLGKRIHTMMDVNPEIDDDVFNSPTQKIKFFDYIKRDDFLNNHQDYYEELILKELELSSCSLYHACFACRFPLITNNATDLNKFVKENFLAPAKRELFLNKISALEDNINENRTWWNNLSARWKDEFVRNLMNNVKSLKNKTPEHVLDYIESTDKGLEQLLRLKQLHVKDDLIADLSPVFYLKNLQDFRIIEPKYFNTDFLDIYPIPLRKKVKNLNIDGMSMFHFGRIKDFVGLKHLSCRKSDLEFLSCIEDLCQLETLIIGEENHFSSLKPLSKLMLKSLDISFSNVTDISPLKKMKSLEILNLGNTSIYDLSPLFELSKLKHLVLPDETVLSVTDNQITKFEKENKLQQELKNYLNQKSSSTQNNQAKVELNPEFDYNKKWFLVPDEHDVFTM</sequence>
<evidence type="ECO:0000313" key="3">
    <source>
        <dbReference type="EMBL" id="BBE18581.1"/>
    </source>
</evidence>
<keyword evidence="4" id="KW-1185">Reference proteome</keyword>
<dbReference type="AlphaFoldDB" id="A0A5K7SAH3"/>
<dbReference type="Gene3D" id="3.80.10.10">
    <property type="entry name" value="Ribonuclease Inhibitor"/>
    <property type="match status" value="1"/>
</dbReference>
<dbReference type="RefSeq" id="WP_318346909.1">
    <property type="nucleotide sequence ID" value="NZ_AP018694.1"/>
</dbReference>
<gene>
    <name evidence="3" type="ORF">AQPE_2744</name>
</gene>
<dbReference type="InterPro" id="IPR032675">
    <property type="entry name" value="LRR_dom_sf"/>
</dbReference>
<accession>A0A5K7SAH3</accession>
<keyword evidence="1" id="KW-0433">Leucine-rich repeat</keyword>
<keyword evidence="2" id="KW-0677">Repeat</keyword>
<evidence type="ECO:0000256" key="1">
    <source>
        <dbReference type="ARBA" id="ARBA00022614"/>
    </source>
</evidence>
<evidence type="ECO:0000313" key="4">
    <source>
        <dbReference type="Proteomes" id="UP001193389"/>
    </source>
</evidence>
<dbReference type="InterPro" id="IPR001611">
    <property type="entry name" value="Leu-rich_rpt"/>
</dbReference>
<organism evidence="3 4">
    <name type="scientific">Aquipluma nitroreducens</name>
    <dbReference type="NCBI Taxonomy" id="2010828"/>
    <lineage>
        <taxon>Bacteria</taxon>
        <taxon>Pseudomonadati</taxon>
        <taxon>Bacteroidota</taxon>
        <taxon>Bacteroidia</taxon>
        <taxon>Marinilabiliales</taxon>
        <taxon>Prolixibacteraceae</taxon>
        <taxon>Aquipluma</taxon>
    </lineage>
</organism>
<dbReference type="PROSITE" id="PS51450">
    <property type="entry name" value="LRR"/>
    <property type="match status" value="1"/>
</dbReference>
<reference evidence="3" key="1">
    <citation type="journal article" date="2020" name="Int. J. Syst. Evol. Microbiol.">
        <title>Aquipluma nitroreducens gen. nov. sp. nov., a novel facultatively anaerobic bacterium isolated from a freshwater lake.</title>
        <authorList>
            <person name="Watanabe M."/>
            <person name="Kojima H."/>
            <person name="Fukui M."/>
        </authorList>
    </citation>
    <scope>NUCLEOTIDE SEQUENCE</scope>
    <source>
        <strain evidence="3">MeG22</strain>
    </source>
</reference>
<evidence type="ECO:0000256" key="2">
    <source>
        <dbReference type="ARBA" id="ARBA00022737"/>
    </source>
</evidence>
<proteinExistence type="predicted"/>
<dbReference type="InterPro" id="IPR025875">
    <property type="entry name" value="Leu-rich_rpt_4"/>
</dbReference>
<protein>
    <submittedName>
        <fullName evidence="3">Internalin-related protein</fullName>
    </submittedName>
</protein>